<dbReference type="Pfam" id="PF06245">
    <property type="entry name" value="DUF1015"/>
    <property type="match status" value="1"/>
</dbReference>
<protein>
    <submittedName>
        <fullName evidence="1">DUF1015 domain-containing protein</fullName>
    </submittedName>
</protein>
<dbReference type="EMBL" id="DVFZ01000086">
    <property type="protein sequence ID" value="HIQ83179.1"/>
    <property type="molecule type" value="Genomic_DNA"/>
</dbReference>
<evidence type="ECO:0000313" key="1">
    <source>
        <dbReference type="EMBL" id="HIQ83179.1"/>
    </source>
</evidence>
<dbReference type="PANTHER" id="PTHR36454">
    <property type="entry name" value="LMO2823 PROTEIN"/>
    <property type="match status" value="1"/>
</dbReference>
<dbReference type="AlphaFoldDB" id="A0A9D1CXD1"/>
<evidence type="ECO:0000313" key="2">
    <source>
        <dbReference type="Proteomes" id="UP000824260"/>
    </source>
</evidence>
<reference evidence="1" key="1">
    <citation type="submission" date="2020-10" db="EMBL/GenBank/DDBJ databases">
        <authorList>
            <person name="Gilroy R."/>
        </authorList>
    </citation>
    <scope>NUCLEOTIDE SEQUENCE</scope>
    <source>
        <strain evidence="1">ChiSjej6B24-2974</strain>
    </source>
</reference>
<sequence length="403" mass="44437">MKDGNIALSTGEILLPAHGLNYEKWAVVACDQFTAEPEYWAGVEAFVGDAPSSLHIVLPEIYLEQRKQRIREIHGAMRVYLGGAVRVAVPDGFVLTRRQTASGARDGLLACVDLEQYDFAPGSRSLIRATEGTVPERVPPRAEIRAGAPLECPHVMMLIDDPEKTVIEPAFDDPGRELYDFDLMMGGGHIQGWALENGRALRVFEALARLNERSGGLLYAVGDGNHSLAAAKQCWEDVKGSLSAAEFDSHPTRYALVELVNLHCPALVFEPIHRVLFGVDPADVLASMRASGAFAPGGEDVRVAFGGEETGFATAGHPIRPLQDFLDGYLREHPQAEIDYIHGEDSLRALLAREDAVGFMPRAFDKAELFPYIRKHGVLPRKTFSMGEARDKRYYLEMRRIGK</sequence>
<gene>
    <name evidence="1" type="ORF">IAA52_08765</name>
</gene>
<dbReference type="PANTHER" id="PTHR36454:SF1">
    <property type="entry name" value="DUF1015 DOMAIN-CONTAINING PROTEIN"/>
    <property type="match status" value="1"/>
</dbReference>
<accession>A0A9D1CXD1</accession>
<dbReference type="Proteomes" id="UP000824260">
    <property type="component" value="Unassembled WGS sequence"/>
</dbReference>
<organism evidence="1 2">
    <name type="scientific">Candidatus Pullichristensenella stercorigallinarum</name>
    <dbReference type="NCBI Taxonomy" id="2840909"/>
    <lineage>
        <taxon>Bacteria</taxon>
        <taxon>Bacillati</taxon>
        <taxon>Bacillota</taxon>
        <taxon>Clostridia</taxon>
        <taxon>Candidatus Pullichristensenella</taxon>
    </lineage>
</organism>
<comment type="caution">
    <text evidence="1">The sequence shown here is derived from an EMBL/GenBank/DDBJ whole genome shotgun (WGS) entry which is preliminary data.</text>
</comment>
<name>A0A9D1CXD1_9FIRM</name>
<proteinExistence type="predicted"/>
<reference evidence="1" key="2">
    <citation type="journal article" date="2021" name="PeerJ">
        <title>Extensive microbial diversity within the chicken gut microbiome revealed by metagenomics and culture.</title>
        <authorList>
            <person name="Gilroy R."/>
            <person name="Ravi A."/>
            <person name="Getino M."/>
            <person name="Pursley I."/>
            <person name="Horton D.L."/>
            <person name="Alikhan N.F."/>
            <person name="Baker D."/>
            <person name="Gharbi K."/>
            <person name="Hall N."/>
            <person name="Watson M."/>
            <person name="Adriaenssens E.M."/>
            <person name="Foster-Nyarko E."/>
            <person name="Jarju S."/>
            <person name="Secka A."/>
            <person name="Antonio M."/>
            <person name="Oren A."/>
            <person name="Chaudhuri R.R."/>
            <person name="La Ragione R."/>
            <person name="Hildebrand F."/>
            <person name="Pallen M.J."/>
        </authorList>
    </citation>
    <scope>NUCLEOTIDE SEQUENCE</scope>
    <source>
        <strain evidence="1">ChiSjej6B24-2974</strain>
    </source>
</reference>
<dbReference type="InterPro" id="IPR008323">
    <property type="entry name" value="UCP033563"/>
</dbReference>